<evidence type="ECO:0000313" key="1">
    <source>
        <dbReference type="EMBL" id="KAF9489004.1"/>
    </source>
</evidence>
<dbReference type="AlphaFoldDB" id="A0A9P5ZJQ4"/>
<sequence>MYFLAESPLETPPTHLPVRQNGFKHRKLDAGGVDQPGVVLFSHQRGRDYSLSIVLRIDQESIRPRYGLGNSPQTRQIGLQFWHPDALQSYVDHGLYAYAVPSFPVVMLPLSDLEEGSNWKAERQVLLKMPPVEEASTFTDVPTFYEVWQKMKDVDERIPIFWIMPKPETTARVDLSVVWRHRKNSSNVIINPDGHFVPQQAPEECTDAIMGFLRKQYYSAKSKL</sequence>
<gene>
    <name evidence="1" type="ORF">BDN71DRAFT_1435706</name>
</gene>
<keyword evidence="2" id="KW-1185">Reference proteome</keyword>
<comment type="caution">
    <text evidence="1">The sequence shown here is derived from an EMBL/GenBank/DDBJ whole genome shotgun (WGS) entry which is preliminary data.</text>
</comment>
<dbReference type="OrthoDB" id="94039at2759"/>
<dbReference type="Proteomes" id="UP000807025">
    <property type="component" value="Unassembled WGS sequence"/>
</dbReference>
<name>A0A9P5ZJQ4_PLEER</name>
<organism evidence="1 2">
    <name type="scientific">Pleurotus eryngii</name>
    <name type="common">Boletus of the steppes</name>
    <dbReference type="NCBI Taxonomy" id="5323"/>
    <lineage>
        <taxon>Eukaryota</taxon>
        <taxon>Fungi</taxon>
        <taxon>Dikarya</taxon>
        <taxon>Basidiomycota</taxon>
        <taxon>Agaricomycotina</taxon>
        <taxon>Agaricomycetes</taxon>
        <taxon>Agaricomycetidae</taxon>
        <taxon>Agaricales</taxon>
        <taxon>Pleurotineae</taxon>
        <taxon>Pleurotaceae</taxon>
        <taxon>Pleurotus</taxon>
    </lineage>
</organism>
<reference evidence="1" key="1">
    <citation type="submission" date="2020-11" db="EMBL/GenBank/DDBJ databases">
        <authorList>
            <consortium name="DOE Joint Genome Institute"/>
            <person name="Ahrendt S."/>
            <person name="Riley R."/>
            <person name="Andreopoulos W."/>
            <person name="Labutti K."/>
            <person name="Pangilinan J."/>
            <person name="Ruiz-Duenas F.J."/>
            <person name="Barrasa J.M."/>
            <person name="Sanchez-Garcia M."/>
            <person name="Camarero S."/>
            <person name="Miyauchi S."/>
            <person name="Serrano A."/>
            <person name="Linde D."/>
            <person name="Babiker R."/>
            <person name="Drula E."/>
            <person name="Ayuso-Fernandez I."/>
            <person name="Pacheco R."/>
            <person name="Padilla G."/>
            <person name="Ferreira P."/>
            <person name="Barriuso J."/>
            <person name="Kellner H."/>
            <person name="Castanera R."/>
            <person name="Alfaro M."/>
            <person name="Ramirez L."/>
            <person name="Pisabarro A.G."/>
            <person name="Kuo A."/>
            <person name="Tritt A."/>
            <person name="Lipzen A."/>
            <person name="He G."/>
            <person name="Yan M."/>
            <person name="Ng V."/>
            <person name="Cullen D."/>
            <person name="Martin F."/>
            <person name="Rosso M.-N."/>
            <person name="Henrissat B."/>
            <person name="Hibbett D."/>
            <person name="Martinez A.T."/>
            <person name="Grigoriev I.V."/>
        </authorList>
    </citation>
    <scope>NUCLEOTIDE SEQUENCE</scope>
    <source>
        <strain evidence="1">ATCC 90797</strain>
    </source>
</reference>
<dbReference type="SUPFAM" id="SSF53474">
    <property type="entry name" value="alpha/beta-Hydrolases"/>
    <property type="match status" value="1"/>
</dbReference>
<proteinExistence type="predicted"/>
<evidence type="ECO:0000313" key="2">
    <source>
        <dbReference type="Proteomes" id="UP000807025"/>
    </source>
</evidence>
<accession>A0A9P5ZJQ4</accession>
<dbReference type="EMBL" id="MU154687">
    <property type="protein sequence ID" value="KAF9489004.1"/>
    <property type="molecule type" value="Genomic_DNA"/>
</dbReference>
<protein>
    <submittedName>
        <fullName evidence="1">Uncharacterized protein</fullName>
    </submittedName>
</protein>
<dbReference type="Gene3D" id="3.40.50.1820">
    <property type="entry name" value="alpha/beta hydrolase"/>
    <property type="match status" value="1"/>
</dbReference>
<dbReference type="InterPro" id="IPR029058">
    <property type="entry name" value="AB_hydrolase_fold"/>
</dbReference>